<evidence type="ECO:0000256" key="1">
    <source>
        <dbReference type="ARBA" id="ARBA00022737"/>
    </source>
</evidence>
<reference evidence="3" key="1">
    <citation type="submission" date="2007-10" db="EMBL/GenBank/DDBJ databases">
        <title>Immunoscreening and identification of Schistosoma japonicum Schistosomula cDNA library.</title>
        <authorList>
            <person name="Duan X."/>
            <person name="Hu W."/>
        </authorList>
    </citation>
    <scope>NUCLEOTIDE SEQUENCE</scope>
</reference>
<dbReference type="InterPro" id="IPR051023">
    <property type="entry name" value="PP2A_Regulatory_Subunit_A"/>
</dbReference>
<accession>D5FFY8</accession>
<dbReference type="EMBL" id="EU202646">
    <property type="protein sequence ID" value="ABY62786.1"/>
    <property type="molecule type" value="mRNA"/>
</dbReference>
<dbReference type="InterPro" id="IPR000357">
    <property type="entry name" value="HEAT"/>
</dbReference>
<dbReference type="PANTHER" id="PTHR10648:SF4">
    <property type="entry name" value="PROTEIN PHOSPHATASE 2 (FORMERLY 2A), REGULATORY SUBUNIT A, BETA ISOFORM-RELATED"/>
    <property type="match status" value="1"/>
</dbReference>
<evidence type="ECO:0000256" key="2">
    <source>
        <dbReference type="PROSITE-ProRule" id="PRU00103"/>
    </source>
</evidence>
<feature type="repeat" description="HEAT" evidence="2">
    <location>
        <begin position="23"/>
        <end position="61"/>
    </location>
</feature>
<evidence type="ECO:0000313" key="3">
    <source>
        <dbReference type="EMBL" id="ABY62786.1"/>
    </source>
</evidence>
<protein>
    <submittedName>
        <fullName evidence="3">p2 protein</fullName>
    </submittedName>
</protein>
<organism evidence="3">
    <name type="scientific">Schistosoma japonicum</name>
    <name type="common">Blood fluke</name>
    <dbReference type="NCBI Taxonomy" id="6182"/>
    <lineage>
        <taxon>Eukaryota</taxon>
        <taxon>Metazoa</taxon>
        <taxon>Spiralia</taxon>
        <taxon>Lophotrochozoa</taxon>
        <taxon>Platyhelminthes</taxon>
        <taxon>Trematoda</taxon>
        <taxon>Digenea</taxon>
        <taxon>Strigeidida</taxon>
        <taxon>Schistosomatoidea</taxon>
        <taxon>Schistosomatidae</taxon>
        <taxon>Schistosoma</taxon>
    </lineage>
</organism>
<dbReference type="PANTHER" id="PTHR10648">
    <property type="entry name" value="SERINE/THREONINE-PROTEIN PHOSPHATASE PP2A 65 KDA REGULATORY SUBUNIT"/>
    <property type="match status" value="1"/>
</dbReference>
<dbReference type="GO" id="GO:0005634">
    <property type="term" value="C:nucleus"/>
    <property type="evidence" value="ECO:0007669"/>
    <property type="project" value="TreeGrafter"/>
</dbReference>
<name>D5FFY8_SCHJA</name>
<dbReference type="AlphaFoldDB" id="D5FFY8"/>
<dbReference type="GO" id="GO:0000159">
    <property type="term" value="C:protein phosphatase type 2A complex"/>
    <property type="evidence" value="ECO:0007669"/>
    <property type="project" value="TreeGrafter"/>
</dbReference>
<dbReference type="SUPFAM" id="SSF48371">
    <property type="entry name" value="ARM repeat"/>
    <property type="match status" value="1"/>
</dbReference>
<proteinExistence type="evidence at transcript level"/>
<dbReference type="InterPro" id="IPR021133">
    <property type="entry name" value="HEAT_type_2"/>
</dbReference>
<sequence length="203" mass="21879">MICLQSIISLCKVVSPSLCCQYLLPTALSMHTDNVPNVRFKVAQALSNLGSQLDEKSIENEVKSCLVRLSEDADTDVKFYAYEAMDTLKITTNKPFQCYYIKIKPNSNVTCIQPESLSSSTTTIETGALAALSGPTETVNTLSADDHCVTIDDQSLSSLNIVGDTNAAVISNDMDNNTPVTISQSPYLVNAANIVDDNVNGDN</sequence>
<dbReference type="GO" id="GO:0019888">
    <property type="term" value="F:protein phosphatase regulator activity"/>
    <property type="evidence" value="ECO:0007669"/>
    <property type="project" value="TreeGrafter"/>
</dbReference>
<dbReference type="GO" id="GO:0005829">
    <property type="term" value="C:cytosol"/>
    <property type="evidence" value="ECO:0007669"/>
    <property type="project" value="TreeGrafter"/>
</dbReference>
<dbReference type="Pfam" id="PF02985">
    <property type="entry name" value="HEAT"/>
    <property type="match status" value="1"/>
</dbReference>
<dbReference type="InterPro" id="IPR011989">
    <property type="entry name" value="ARM-like"/>
</dbReference>
<keyword evidence="1" id="KW-0677">Repeat</keyword>
<dbReference type="InterPro" id="IPR016024">
    <property type="entry name" value="ARM-type_fold"/>
</dbReference>
<dbReference type="PROSITE" id="PS50077">
    <property type="entry name" value="HEAT_REPEAT"/>
    <property type="match status" value="1"/>
</dbReference>
<dbReference type="Gene3D" id="1.25.10.10">
    <property type="entry name" value="Leucine-rich Repeat Variant"/>
    <property type="match status" value="1"/>
</dbReference>